<keyword evidence="1" id="KW-0812">Transmembrane</keyword>
<dbReference type="AlphaFoldDB" id="A0A453E540"/>
<dbReference type="Proteomes" id="UP000015105">
    <property type="component" value="Chromosome 3D"/>
</dbReference>
<proteinExistence type="predicted"/>
<protein>
    <submittedName>
        <fullName evidence="2">Uncharacterized protein</fullName>
    </submittedName>
</protein>
<reference evidence="2" key="5">
    <citation type="journal article" date="2021" name="G3 (Bethesda)">
        <title>Aegilops tauschii genome assembly Aet v5.0 features greater sequence contiguity and improved annotation.</title>
        <authorList>
            <person name="Wang L."/>
            <person name="Zhu T."/>
            <person name="Rodriguez J.C."/>
            <person name="Deal K.R."/>
            <person name="Dubcovsky J."/>
            <person name="McGuire P.E."/>
            <person name="Lux T."/>
            <person name="Spannagl M."/>
            <person name="Mayer K.F.X."/>
            <person name="Baldrich P."/>
            <person name="Meyers B.C."/>
            <person name="Huo N."/>
            <person name="Gu Y.Q."/>
            <person name="Zhou H."/>
            <person name="Devos K.M."/>
            <person name="Bennetzen J.L."/>
            <person name="Unver T."/>
            <person name="Budak H."/>
            <person name="Gulick P.J."/>
            <person name="Galiba G."/>
            <person name="Kalapos B."/>
            <person name="Nelson D.R."/>
            <person name="Li P."/>
            <person name="You F.M."/>
            <person name="Luo M.C."/>
            <person name="Dvorak J."/>
        </authorList>
    </citation>
    <scope>NUCLEOTIDE SEQUENCE [LARGE SCALE GENOMIC DNA]</scope>
    <source>
        <strain evidence="2">cv. AL8/78</strain>
    </source>
</reference>
<reference evidence="2" key="3">
    <citation type="journal article" date="2017" name="Nature">
        <title>Genome sequence of the progenitor of the wheat D genome Aegilops tauschii.</title>
        <authorList>
            <person name="Luo M.C."/>
            <person name="Gu Y.Q."/>
            <person name="Puiu D."/>
            <person name="Wang H."/>
            <person name="Twardziok S.O."/>
            <person name="Deal K.R."/>
            <person name="Huo N."/>
            <person name="Zhu T."/>
            <person name="Wang L."/>
            <person name="Wang Y."/>
            <person name="McGuire P.E."/>
            <person name="Liu S."/>
            <person name="Long H."/>
            <person name="Ramasamy R.K."/>
            <person name="Rodriguez J.C."/>
            <person name="Van S.L."/>
            <person name="Yuan L."/>
            <person name="Wang Z."/>
            <person name="Xia Z."/>
            <person name="Xiao L."/>
            <person name="Anderson O.D."/>
            <person name="Ouyang S."/>
            <person name="Liang Y."/>
            <person name="Zimin A.V."/>
            <person name="Pertea G."/>
            <person name="Qi P."/>
            <person name="Bennetzen J.L."/>
            <person name="Dai X."/>
            <person name="Dawson M.W."/>
            <person name="Muller H.G."/>
            <person name="Kugler K."/>
            <person name="Rivarola-Duarte L."/>
            <person name="Spannagl M."/>
            <person name="Mayer K.F.X."/>
            <person name="Lu F.H."/>
            <person name="Bevan M.W."/>
            <person name="Leroy P."/>
            <person name="Li P."/>
            <person name="You F.M."/>
            <person name="Sun Q."/>
            <person name="Liu Z."/>
            <person name="Lyons E."/>
            <person name="Wicker T."/>
            <person name="Salzberg S.L."/>
            <person name="Devos K.M."/>
            <person name="Dvorak J."/>
        </authorList>
    </citation>
    <scope>NUCLEOTIDE SEQUENCE [LARGE SCALE GENOMIC DNA]</scope>
    <source>
        <strain evidence="2">cv. AL8/78</strain>
    </source>
</reference>
<sequence>MLMPSFVCVCNCSSLVLPLSLVLIFCTPSRNCWLHFHPLVNSVSATESFNINFASLFSVGFVNFAMLCCT</sequence>
<reference evidence="2" key="4">
    <citation type="submission" date="2019-03" db="UniProtKB">
        <authorList>
            <consortium name="EnsemblPlants"/>
        </authorList>
    </citation>
    <scope>IDENTIFICATION</scope>
</reference>
<dbReference type="Gramene" id="AET3Gv20227700.3">
    <property type="protein sequence ID" value="AET3Gv20227700.3"/>
    <property type="gene ID" value="AET3Gv20227700"/>
</dbReference>
<organism evidence="2 3">
    <name type="scientific">Aegilops tauschii subsp. strangulata</name>
    <name type="common">Goatgrass</name>
    <dbReference type="NCBI Taxonomy" id="200361"/>
    <lineage>
        <taxon>Eukaryota</taxon>
        <taxon>Viridiplantae</taxon>
        <taxon>Streptophyta</taxon>
        <taxon>Embryophyta</taxon>
        <taxon>Tracheophyta</taxon>
        <taxon>Spermatophyta</taxon>
        <taxon>Magnoliopsida</taxon>
        <taxon>Liliopsida</taxon>
        <taxon>Poales</taxon>
        <taxon>Poaceae</taxon>
        <taxon>BOP clade</taxon>
        <taxon>Pooideae</taxon>
        <taxon>Triticodae</taxon>
        <taxon>Triticeae</taxon>
        <taxon>Triticinae</taxon>
        <taxon>Aegilops</taxon>
    </lineage>
</organism>
<keyword evidence="3" id="KW-1185">Reference proteome</keyword>
<dbReference type="EnsemblPlants" id="AET3Gv20227700.3">
    <property type="protein sequence ID" value="AET3Gv20227700.3"/>
    <property type="gene ID" value="AET3Gv20227700"/>
</dbReference>
<evidence type="ECO:0000256" key="1">
    <source>
        <dbReference type="SAM" id="Phobius"/>
    </source>
</evidence>
<feature type="transmembrane region" description="Helical" evidence="1">
    <location>
        <begin position="50"/>
        <end position="69"/>
    </location>
</feature>
<evidence type="ECO:0000313" key="2">
    <source>
        <dbReference type="EnsemblPlants" id="AET3Gv20227700.3"/>
    </source>
</evidence>
<keyword evidence="1" id="KW-0472">Membrane</keyword>
<reference evidence="3" key="2">
    <citation type="journal article" date="2017" name="Nat. Plants">
        <title>The Aegilops tauschii genome reveals multiple impacts of transposons.</title>
        <authorList>
            <person name="Zhao G."/>
            <person name="Zou C."/>
            <person name="Li K."/>
            <person name="Wang K."/>
            <person name="Li T."/>
            <person name="Gao L."/>
            <person name="Zhang X."/>
            <person name="Wang H."/>
            <person name="Yang Z."/>
            <person name="Liu X."/>
            <person name="Jiang W."/>
            <person name="Mao L."/>
            <person name="Kong X."/>
            <person name="Jiao Y."/>
            <person name="Jia J."/>
        </authorList>
    </citation>
    <scope>NUCLEOTIDE SEQUENCE [LARGE SCALE GENOMIC DNA]</scope>
    <source>
        <strain evidence="3">cv. AL8/78</strain>
    </source>
</reference>
<keyword evidence="1" id="KW-1133">Transmembrane helix</keyword>
<evidence type="ECO:0000313" key="3">
    <source>
        <dbReference type="Proteomes" id="UP000015105"/>
    </source>
</evidence>
<reference evidence="3" key="1">
    <citation type="journal article" date="2014" name="Science">
        <title>Ancient hybridizations among the ancestral genomes of bread wheat.</title>
        <authorList>
            <consortium name="International Wheat Genome Sequencing Consortium,"/>
            <person name="Marcussen T."/>
            <person name="Sandve S.R."/>
            <person name="Heier L."/>
            <person name="Spannagl M."/>
            <person name="Pfeifer M."/>
            <person name="Jakobsen K.S."/>
            <person name="Wulff B.B."/>
            <person name="Steuernagel B."/>
            <person name="Mayer K.F."/>
            <person name="Olsen O.A."/>
        </authorList>
    </citation>
    <scope>NUCLEOTIDE SEQUENCE [LARGE SCALE GENOMIC DNA]</scope>
    <source>
        <strain evidence="3">cv. AL8/78</strain>
    </source>
</reference>
<name>A0A453E540_AEGTS</name>
<accession>A0A453E540</accession>